<evidence type="ECO:0000313" key="8">
    <source>
        <dbReference type="Proteomes" id="UP000190648"/>
    </source>
</evidence>
<dbReference type="PANTHER" id="PTHR21136:SF179">
    <property type="entry name" value="VESICLE ASSOCIATED MEMBRANE PROTEIN 7-RELATED"/>
    <property type="match status" value="1"/>
</dbReference>
<evidence type="ECO:0000313" key="7">
    <source>
        <dbReference type="EMBL" id="OPJ71928.1"/>
    </source>
</evidence>
<dbReference type="PROSITE" id="PS50859">
    <property type="entry name" value="LONGIN"/>
    <property type="match status" value="1"/>
</dbReference>
<feature type="domain" description="Longin" evidence="6">
    <location>
        <begin position="106"/>
        <end position="165"/>
    </location>
</feature>
<dbReference type="GO" id="GO:0006906">
    <property type="term" value="P:vesicle fusion"/>
    <property type="evidence" value="ECO:0007669"/>
    <property type="project" value="TreeGrafter"/>
</dbReference>
<feature type="compositionally biased region" description="Basic and acidic residues" evidence="5">
    <location>
        <begin position="1"/>
        <end position="15"/>
    </location>
</feature>
<reference evidence="7 8" key="1">
    <citation type="submission" date="2016-02" db="EMBL/GenBank/DDBJ databases">
        <title>Band-tailed pigeon sequencing and assembly.</title>
        <authorList>
            <person name="Soares A.E."/>
            <person name="Novak B.J."/>
            <person name="Rice E.S."/>
            <person name="O'Connell B."/>
            <person name="Chang D."/>
            <person name="Weber S."/>
            <person name="Shapiro B."/>
        </authorList>
    </citation>
    <scope>NUCLEOTIDE SEQUENCE [LARGE SCALE GENOMIC DNA]</scope>
    <source>
        <strain evidence="7">BTP2013</strain>
        <tissue evidence="7">Blood</tissue>
    </source>
</reference>
<dbReference type="OrthoDB" id="248747at2759"/>
<dbReference type="GO" id="GO:0031201">
    <property type="term" value="C:SNARE complex"/>
    <property type="evidence" value="ECO:0007669"/>
    <property type="project" value="TreeGrafter"/>
</dbReference>
<gene>
    <name evidence="7" type="ORF">AV530_009269</name>
</gene>
<keyword evidence="2" id="KW-0813">Transport</keyword>
<proteinExistence type="inferred from homology"/>
<dbReference type="Proteomes" id="UP000190648">
    <property type="component" value="Unassembled WGS sequence"/>
</dbReference>
<comment type="subcellular location">
    <subcellularLocation>
        <location evidence="4">Endomembrane system</location>
        <topology evidence="4">Single-pass type IV membrane protein</topology>
    </subcellularLocation>
</comment>
<keyword evidence="2" id="KW-0653">Protein transport</keyword>
<dbReference type="SUPFAM" id="SSF64356">
    <property type="entry name" value="SNARE-like"/>
    <property type="match status" value="1"/>
</dbReference>
<evidence type="ECO:0000259" key="6">
    <source>
        <dbReference type="PROSITE" id="PS50859"/>
    </source>
</evidence>
<dbReference type="InterPro" id="IPR010908">
    <property type="entry name" value="Longin_dom"/>
</dbReference>
<organism evidence="7 8">
    <name type="scientific">Patagioenas fasciata monilis</name>
    <dbReference type="NCBI Taxonomy" id="372326"/>
    <lineage>
        <taxon>Eukaryota</taxon>
        <taxon>Metazoa</taxon>
        <taxon>Chordata</taxon>
        <taxon>Craniata</taxon>
        <taxon>Vertebrata</taxon>
        <taxon>Euteleostomi</taxon>
        <taxon>Archelosauria</taxon>
        <taxon>Archosauria</taxon>
        <taxon>Dinosauria</taxon>
        <taxon>Saurischia</taxon>
        <taxon>Theropoda</taxon>
        <taxon>Coelurosauria</taxon>
        <taxon>Aves</taxon>
        <taxon>Neognathae</taxon>
        <taxon>Neoaves</taxon>
        <taxon>Columbimorphae</taxon>
        <taxon>Columbiformes</taxon>
        <taxon>Columbidae</taxon>
        <taxon>Patagioenas</taxon>
    </lineage>
</organism>
<evidence type="ECO:0000256" key="4">
    <source>
        <dbReference type="ARBA" id="ARBA00046280"/>
    </source>
</evidence>
<dbReference type="GO" id="GO:0012505">
    <property type="term" value="C:endomembrane system"/>
    <property type="evidence" value="ECO:0007669"/>
    <property type="project" value="UniProtKB-SubCell"/>
</dbReference>
<protein>
    <recommendedName>
        <fullName evidence="6">Longin domain-containing protein</fullName>
    </recommendedName>
</protein>
<keyword evidence="3" id="KW-0472">Membrane</keyword>
<feature type="region of interest" description="Disordered" evidence="5">
    <location>
        <begin position="1"/>
        <end position="31"/>
    </location>
</feature>
<dbReference type="GO" id="GO:0006887">
    <property type="term" value="P:exocytosis"/>
    <property type="evidence" value="ECO:0007669"/>
    <property type="project" value="TreeGrafter"/>
</dbReference>
<evidence type="ECO:0000256" key="2">
    <source>
        <dbReference type="ARBA" id="ARBA00022927"/>
    </source>
</evidence>
<dbReference type="InterPro" id="IPR011012">
    <property type="entry name" value="Longin-like_dom_sf"/>
</dbReference>
<dbReference type="GO" id="GO:0000149">
    <property type="term" value="F:SNARE binding"/>
    <property type="evidence" value="ECO:0007669"/>
    <property type="project" value="TreeGrafter"/>
</dbReference>
<comment type="similarity">
    <text evidence="1">Belongs to the synaptobrevin family.</text>
</comment>
<dbReference type="AlphaFoldDB" id="A0A1V4JID7"/>
<dbReference type="GO" id="GO:0005484">
    <property type="term" value="F:SNAP receptor activity"/>
    <property type="evidence" value="ECO:0007669"/>
    <property type="project" value="TreeGrafter"/>
</dbReference>
<sequence length="174" mass="19003">MTDSKLKGWAEDHPSSADGPMSKQGTPGTLVGETRGRCCPAQGDGKLLTVLVMTLPFLIRAKYPTPCNIPGSGSCHTRDFLSGTPTRDGFGGQRRRLRVSLGDVIAVVRGTAILAKHAWCGGNFLEVMEQILAKIPSENNKLTYSHGTYLFHYIYQDRFIYLCITLNDPEPSAS</sequence>
<dbReference type="STRING" id="372326.A0A1V4JID7"/>
<keyword evidence="8" id="KW-1185">Reference proteome</keyword>
<dbReference type="GO" id="GO:0008333">
    <property type="term" value="P:endosome to lysosome transport"/>
    <property type="evidence" value="ECO:0007669"/>
    <property type="project" value="TreeGrafter"/>
</dbReference>
<dbReference type="InterPro" id="IPR051097">
    <property type="entry name" value="Synaptobrevin-like_transport"/>
</dbReference>
<dbReference type="Gene3D" id="3.30.450.50">
    <property type="entry name" value="Longin domain"/>
    <property type="match status" value="1"/>
</dbReference>
<evidence type="ECO:0000256" key="3">
    <source>
        <dbReference type="ARBA" id="ARBA00023136"/>
    </source>
</evidence>
<comment type="caution">
    <text evidence="7">The sequence shown here is derived from an EMBL/GenBank/DDBJ whole genome shotgun (WGS) entry which is preliminary data.</text>
</comment>
<dbReference type="Pfam" id="PF13774">
    <property type="entry name" value="Longin"/>
    <property type="match status" value="1"/>
</dbReference>
<name>A0A1V4JID7_PATFA</name>
<dbReference type="EMBL" id="LSYS01007300">
    <property type="protein sequence ID" value="OPJ71928.1"/>
    <property type="molecule type" value="Genomic_DNA"/>
</dbReference>
<evidence type="ECO:0000256" key="1">
    <source>
        <dbReference type="ARBA" id="ARBA00008025"/>
    </source>
</evidence>
<accession>A0A1V4JID7</accession>
<dbReference type="GO" id="GO:0015031">
    <property type="term" value="P:protein transport"/>
    <property type="evidence" value="ECO:0007669"/>
    <property type="project" value="UniProtKB-KW"/>
</dbReference>
<dbReference type="PANTHER" id="PTHR21136">
    <property type="entry name" value="SNARE PROTEINS"/>
    <property type="match status" value="1"/>
</dbReference>
<evidence type="ECO:0000256" key="5">
    <source>
        <dbReference type="SAM" id="MobiDB-lite"/>
    </source>
</evidence>